<evidence type="ECO:0000256" key="1">
    <source>
        <dbReference type="SAM" id="MobiDB-lite"/>
    </source>
</evidence>
<dbReference type="AlphaFoldDB" id="A0AAW2YH43"/>
<feature type="region of interest" description="Disordered" evidence="1">
    <location>
        <begin position="105"/>
        <end position="153"/>
    </location>
</feature>
<protein>
    <submittedName>
        <fullName evidence="2">Vcpip1</fullName>
    </submittedName>
</protein>
<dbReference type="Proteomes" id="UP001431209">
    <property type="component" value="Unassembled WGS sequence"/>
</dbReference>
<name>A0AAW2YH43_9EUKA</name>
<dbReference type="InterPro" id="IPR013730">
    <property type="entry name" value="Fyv7/TAP26"/>
</dbReference>
<gene>
    <name evidence="2" type="ORF">AKO1_004425</name>
</gene>
<evidence type="ECO:0000313" key="2">
    <source>
        <dbReference type="EMBL" id="KAL0476447.1"/>
    </source>
</evidence>
<evidence type="ECO:0000313" key="3">
    <source>
        <dbReference type="Proteomes" id="UP001431209"/>
    </source>
</evidence>
<reference evidence="2 3" key="1">
    <citation type="submission" date="2024-03" db="EMBL/GenBank/DDBJ databases">
        <title>The Acrasis kona genome and developmental transcriptomes reveal deep origins of eukaryotic multicellular pathways.</title>
        <authorList>
            <person name="Sheikh S."/>
            <person name="Fu C.-J."/>
            <person name="Brown M.W."/>
            <person name="Baldauf S.L."/>
        </authorList>
    </citation>
    <scope>NUCLEOTIDE SEQUENCE [LARGE SCALE GENOMIC DNA]</scope>
    <source>
        <strain evidence="2 3">ATCC MYA-3509</strain>
    </source>
</reference>
<organism evidence="2 3">
    <name type="scientific">Acrasis kona</name>
    <dbReference type="NCBI Taxonomy" id="1008807"/>
    <lineage>
        <taxon>Eukaryota</taxon>
        <taxon>Discoba</taxon>
        <taxon>Heterolobosea</taxon>
        <taxon>Tetramitia</taxon>
        <taxon>Eutetramitia</taxon>
        <taxon>Acrasidae</taxon>
        <taxon>Acrasis</taxon>
    </lineage>
</organism>
<sequence>MVKGDQLDKYLGGTDSQYKNKLDKIKKSKDDTFRMKAKYKNYLKKTGETYTNNNTELPSDIKILGEEEQVGKKRKVNTNQPDTNTIKNFTEAKELYKQKQEQIKQDQLARKQQKKQAITKINERVQKKNRMNQKTKKGPTSHEKQDQEPTRSNTKKLNLFTNHFLCPCGLLYQILYDGAQNQHAK</sequence>
<accession>A0AAW2YH43</accession>
<dbReference type="Pfam" id="PF08524">
    <property type="entry name" value="rRNA_processing"/>
    <property type="match status" value="1"/>
</dbReference>
<feature type="compositionally biased region" description="Basic and acidic residues" evidence="1">
    <location>
        <begin position="140"/>
        <end position="149"/>
    </location>
</feature>
<feature type="compositionally biased region" description="Basic residues" evidence="1">
    <location>
        <begin position="127"/>
        <end position="139"/>
    </location>
</feature>
<keyword evidence="3" id="KW-1185">Reference proteome</keyword>
<comment type="caution">
    <text evidence="2">The sequence shown here is derived from an EMBL/GenBank/DDBJ whole genome shotgun (WGS) entry which is preliminary data.</text>
</comment>
<proteinExistence type="predicted"/>
<dbReference type="EMBL" id="JAOPGA020000041">
    <property type="protein sequence ID" value="KAL0476447.1"/>
    <property type="molecule type" value="Genomic_DNA"/>
</dbReference>